<accession>A0AAD5Y2I3</accession>
<dbReference type="GO" id="GO:0016651">
    <property type="term" value="F:oxidoreductase activity, acting on NAD(P)H"/>
    <property type="evidence" value="ECO:0007669"/>
    <property type="project" value="InterPro"/>
</dbReference>
<sequence>MSMKAVVVVPGQKAEIQSIAKPTPSATEILVKVHAAAHNPTDWKHVKFISKPGVVSGCDFAGQVEAVGSSVTNFKVGDRVAGLVHGGDSLNGSFAEYCVAEAGLSYKLPDHVTYAEGSTLGVGAGTAAMALFYHLGLPTPEKPATENKPKVLVWGASGSVGHFAVQLAKLAGLRVVATASPSSHANILALGAEKVFDYRDPDVTKKILEWSGNDLTYGLDAISENNTVPLASNAMTGGKLVLLLGQSKDLAENNKKVQMVPMMYYTALGKPFTKMGFTTPAFPEHRKHAEWWAVLLAKLLVEKKLVFQKITNVGGLENFQVAFDNLEAGKAKAEKYVMEW</sequence>
<dbReference type="InterPro" id="IPR020843">
    <property type="entry name" value="ER"/>
</dbReference>
<dbReference type="InterPro" id="IPR036291">
    <property type="entry name" value="NAD(P)-bd_dom_sf"/>
</dbReference>
<feature type="domain" description="Enoyl reductase (ER)" evidence="1">
    <location>
        <begin position="11"/>
        <end position="338"/>
    </location>
</feature>
<dbReference type="EMBL" id="JADGKB010000056">
    <property type="protein sequence ID" value="KAJ3256065.1"/>
    <property type="molecule type" value="Genomic_DNA"/>
</dbReference>
<dbReference type="InterPro" id="IPR047122">
    <property type="entry name" value="Trans-enoyl_RdTase-like"/>
</dbReference>
<dbReference type="InterPro" id="IPR013154">
    <property type="entry name" value="ADH-like_N"/>
</dbReference>
<dbReference type="PANTHER" id="PTHR45348">
    <property type="entry name" value="HYPOTHETICAL OXIDOREDUCTASE (EUROFUNG)"/>
    <property type="match status" value="1"/>
</dbReference>
<dbReference type="Pfam" id="PF08240">
    <property type="entry name" value="ADH_N"/>
    <property type="match status" value="1"/>
</dbReference>
<protein>
    <recommendedName>
        <fullName evidence="1">Enoyl reductase (ER) domain-containing protein</fullName>
    </recommendedName>
</protein>
<evidence type="ECO:0000313" key="2">
    <source>
        <dbReference type="EMBL" id="KAJ3256065.1"/>
    </source>
</evidence>
<comment type="caution">
    <text evidence="2">The sequence shown here is derived from an EMBL/GenBank/DDBJ whole genome shotgun (WGS) entry which is preliminary data.</text>
</comment>
<dbReference type="Pfam" id="PF00107">
    <property type="entry name" value="ADH_zinc_N"/>
    <property type="match status" value="1"/>
</dbReference>
<dbReference type="AlphaFoldDB" id="A0AAD5Y2I3"/>
<dbReference type="SMART" id="SM00829">
    <property type="entry name" value="PKS_ER"/>
    <property type="match status" value="1"/>
</dbReference>
<name>A0AAD5Y2I3_9FUNG</name>
<keyword evidence="3" id="KW-1185">Reference proteome</keyword>
<gene>
    <name evidence="2" type="ORF">HK103_005748</name>
</gene>
<dbReference type="Gene3D" id="3.40.50.720">
    <property type="entry name" value="NAD(P)-binding Rossmann-like Domain"/>
    <property type="match status" value="1"/>
</dbReference>
<dbReference type="CDD" id="cd08249">
    <property type="entry name" value="enoyl_reductase_like"/>
    <property type="match status" value="1"/>
</dbReference>
<evidence type="ECO:0000259" key="1">
    <source>
        <dbReference type="SMART" id="SM00829"/>
    </source>
</evidence>
<reference evidence="2" key="1">
    <citation type="submission" date="2020-05" db="EMBL/GenBank/DDBJ databases">
        <title>Phylogenomic resolution of chytrid fungi.</title>
        <authorList>
            <person name="Stajich J.E."/>
            <person name="Amses K."/>
            <person name="Simmons R."/>
            <person name="Seto K."/>
            <person name="Myers J."/>
            <person name="Bonds A."/>
            <person name="Quandt C.A."/>
            <person name="Barry K."/>
            <person name="Liu P."/>
            <person name="Grigoriev I."/>
            <person name="Longcore J.E."/>
            <person name="James T.Y."/>
        </authorList>
    </citation>
    <scope>NUCLEOTIDE SEQUENCE</scope>
    <source>
        <strain evidence="2">PLAUS21</strain>
    </source>
</reference>
<dbReference type="SUPFAM" id="SSF50129">
    <property type="entry name" value="GroES-like"/>
    <property type="match status" value="1"/>
</dbReference>
<dbReference type="Proteomes" id="UP001210925">
    <property type="component" value="Unassembled WGS sequence"/>
</dbReference>
<evidence type="ECO:0000313" key="3">
    <source>
        <dbReference type="Proteomes" id="UP001210925"/>
    </source>
</evidence>
<dbReference type="PANTHER" id="PTHR45348:SF2">
    <property type="entry name" value="ZINC-TYPE ALCOHOL DEHYDROGENASE-LIKE PROTEIN C2E1P3.01"/>
    <property type="match status" value="1"/>
</dbReference>
<dbReference type="InterPro" id="IPR013149">
    <property type="entry name" value="ADH-like_C"/>
</dbReference>
<organism evidence="2 3">
    <name type="scientific">Boothiomyces macroporosus</name>
    <dbReference type="NCBI Taxonomy" id="261099"/>
    <lineage>
        <taxon>Eukaryota</taxon>
        <taxon>Fungi</taxon>
        <taxon>Fungi incertae sedis</taxon>
        <taxon>Chytridiomycota</taxon>
        <taxon>Chytridiomycota incertae sedis</taxon>
        <taxon>Chytridiomycetes</taxon>
        <taxon>Rhizophydiales</taxon>
        <taxon>Terramycetaceae</taxon>
        <taxon>Boothiomyces</taxon>
    </lineage>
</organism>
<dbReference type="Gene3D" id="3.90.180.10">
    <property type="entry name" value="Medium-chain alcohol dehydrogenases, catalytic domain"/>
    <property type="match status" value="1"/>
</dbReference>
<proteinExistence type="predicted"/>
<dbReference type="SUPFAM" id="SSF51735">
    <property type="entry name" value="NAD(P)-binding Rossmann-fold domains"/>
    <property type="match status" value="1"/>
</dbReference>
<dbReference type="InterPro" id="IPR011032">
    <property type="entry name" value="GroES-like_sf"/>
</dbReference>